<dbReference type="SMART" id="SM00471">
    <property type="entry name" value="HDc"/>
    <property type="match status" value="1"/>
</dbReference>
<dbReference type="PROSITE" id="PS51832">
    <property type="entry name" value="HD_GYP"/>
    <property type="match status" value="1"/>
</dbReference>
<dbReference type="AlphaFoldDB" id="A0A1I3WY72"/>
<proteinExistence type="predicted"/>
<gene>
    <name evidence="2" type="ORF">SAMN04487936_107184</name>
</gene>
<dbReference type="SUPFAM" id="SSF109604">
    <property type="entry name" value="HD-domain/PDEase-like"/>
    <property type="match status" value="1"/>
</dbReference>
<dbReference type="OrthoDB" id="9759601at2"/>
<reference evidence="3" key="1">
    <citation type="submission" date="2016-10" db="EMBL/GenBank/DDBJ databases">
        <authorList>
            <person name="Varghese N."/>
            <person name="Submissions S."/>
        </authorList>
    </citation>
    <scope>NUCLEOTIDE SEQUENCE [LARGE SCALE GENOMIC DNA]</scope>
    <source>
        <strain evidence="3">CGMCC 1.3704</strain>
    </source>
</reference>
<keyword evidence="3" id="KW-1185">Reference proteome</keyword>
<protein>
    <submittedName>
        <fullName evidence="2">HD-GYP domain, c-di-GMP phosphodiesterase class II (Or its inactivated variant)</fullName>
    </submittedName>
</protein>
<evidence type="ECO:0000313" key="3">
    <source>
        <dbReference type="Proteomes" id="UP000183557"/>
    </source>
</evidence>
<dbReference type="PANTHER" id="PTHR43155">
    <property type="entry name" value="CYCLIC DI-GMP PHOSPHODIESTERASE PA4108-RELATED"/>
    <property type="match status" value="1"/>
</dbReference>
<dbReference type="InterPro" id="IPR037522">
    <property type="entry name" value="HD_GYP_dom"/>
</dbReference>
<organism evidence="2 3">
    <name type="scientific">Halobacillus dabanensis</name>
    <dbReference type="NCBI Taxonomy" id="240302"/>
    <lineage>
        <taxon>Bacteria</taxon>
        <taxon>Bacillati</taxon>
        <taxon>Bacillota</taxon>
        <taxon>Bacilli</taxon>
        <taxon>Bacillales</taxon>
        <taxon>Bacillaceae</taxon>
        <taxon>Halobacillus</taxon>
    </lineage>
</organism>
<dbReference type="RefSeq" id="WP_083412774.1">
    <property type="nucleotide sequence ID" value="NZ_FOSB01000007.1"/>
</dbReference>
<dbReference type="Proteomes" id="UP000183557">
    <property type="component" value="Unassembled WGS sequence"/>
</dbReference>
<evidence type="ECO:0000313" key="2">
    <source>
        <dbReference type="EMBL" id="SFK11867.1"/>
    </source>
</evidence>
<name>A0A1I3WY72_HALDA</name>
<dbReference type="Pfam" id="PF13487">
    <property type="entry name" value="HD_5"/>
    <property type="match status" value="1"/>
</dbReference>
<evidence type="ECO:0000259" key="1">
    <source>
        <dbReference type="PROSITE" id="PS51832"/>
    </source>
</evidence>
<sequence>MKVKPAQLEPGCLVIKDVMGKTNRPIIPKNTIIQPVHIKVLKKFKIQTVEISNRRSDGAHFVVEAHCEEEGTATSKANSQQVVQSSFQDQYLEAVQSYKTWFTSWQGGVPIDMKAIRRVMVPLLERVVDSKREVFNLHHFTSSQEYIYHHSVAMGLLSGYLAAKMGYNYGEWIQIGLAGLLADTGMAKMDKHITGKEGPLTEGDFDKIKTHPTYSYKQVQKIPSLSNQAKIAVLQHHERLDGTGYPLGIQTKIHPFSQIIAVSDMYHAMTSERKYRRKQSPYKVLEEIIHEQFGRYDHKVIGLLVKEMTHYSTGTKIRLSDNQDAEVIFVEKTHPTRPLVKLEENGKILSLKEHRGLHIEEVYE</sequence>
<dbReference type="Gene3D" id="1.10.3210.10">
    <property type="entry name" value="Hypothetical protein af1432"/>
    <property type="match status" value="1"/>
</dbReference>
<dbReference type="PANTHER" id="PTHR43155:SF2">
    <property type="entry name" value="CYCLIC DI-GMP PHOSPHODIESTERASE PA4108"/>
    <property type="match status" value="1"/>
</dbReference>
<feature type="domain" description="HD-GYP" evidence="1">
    <location>
        <begin position="113"/>
        <end position="320"/>
    </location>
</feature>
<accession>A0A1I3WY72</accession>
<dbReference type="EMBL" id="FOSB01000007">
    <property type="protein sequence ID" value="SFK11867.1"/>
    <property type="molecule type" value="Genomic_DNA"/>
</dbReference>
<dbReference type="InterPro" id="IPR003607">
    <property type="entry name" value="HD/PDEase_dom"/>
</dbReference>
<dbReference type="CDD" id="cd00077">
    <property type="entry name" value="HDc"/>
    <property type="match status" value="1"/>
</dbReference>